<keyword evidence="3" id="KW-1185">Reference proteome</keyword>
<evidence type="ECO:0000313" key="2">
    <source>
        <dbReference type="EMBL" id="MDL2406568.1"/>
    </source>
</evidence>
<dbReference type="Proteomes" id="UP001172630">
    <property type="component" value="Unassembled WGS sequence"/>
</dbReference>
<dbReference type="Pfam" id="PF07883">
    <property type="entry name" value="Cupin_2"/>
    <property type="match status" value="1"/>
</dbReference>
<dbReference type="InterPro" id="IPR013096">
    <property type="entry name" value="Cupin_2"/>
</dbReference>
<dbReference type="RefSeq" id="WP_285879671.1">
    <property type="nucleotide sequence ID" value="NZ_JARFYN010000014.1"/>
</dbReference>
<evidence type="ECO:0000259" key="1">
    <source>
        <dbReference type="Pfam" id="PF07883"/>
    </source>
</evidence>
<dbReference type="InterPro" id="IPR014710">
    <property type="entry name" value="RmlC-like_jellyroll"/>
</dbReference>
<protein>
    <submittedName>
        <fullName evidence="2">Cupin domain-containing protein</fullName>
    </submittedName>
</protein>
<dbReference type="EMBL" id="JARFYN010000014">
    <property type="protein sequence ID" value="MDL2406568.1"/>
    <property type="molecule type" value="Genomic_DNA"/>
</dbReference>
<name>A0ABT7KGV7_9HYPH</name>
<comment type="caution">
    <text evidence="2">The sequence shown here is derived from an EMBL/GenBank/DDBJ whole genome shotgun (WGS) entry which is preliminary data.</text>
</comment>
<dbReference type="Gene3D" id="2.60.120.10">
    <property type="entry name" value="Jelly Rolls"/>
    <property type="match status" value="1"/>
</dbReference>
<evidence type="ECO:0000313" key="3">
    <source>
        <dbReference type="Proteomes" id="UP001172630"/>
    </source>
</evidence>
<accession>A0ABT7KGV7</accession>
<gene>
    <name evidence="2" type="ORF">PY650_13030</name>
</gene>
<dbReference type="SUPFAM" id="SSF51182">
    <property type="entry name" value="RmlC-like cupins"/>
    <property type="match status" value="1"/>
</dbReference>
<feature type="domain" description="Cupin type-2" evidence="1">
    <location>
        <begin position="41"/>
        <end position="86"/>
    </location>
</feature>
<reference evidence="2" key="1">
    <citation type="submission" date="2023-06" db="EMBL/GenBank/DDBJ databases">
        <title>Phylogenetic Diversity of Rhizobium strains.</title>
        <authorList>
            <person name="Moura F.T."/>
            <person name="Helene L.C.F."/>
            <person name="Hungria M."/>
        </authorList>
    </citation>
    <scope>NUCLEOTIDE SEQUENCE</scope>
    <source>
        <strain evidence="2">CCGE524</strain>
    </source>
</reference>
<organism evidence="2 3">
    <name type="scientific">Rhizobium calliandrae</name>
    <dbReference type="NCBI Taxonomy" id="1312182"/>
    <lineage>
        <taxon>Bacteria</taxon>
        <taxon>Pseudomonadati</taxon>
        <taxon>Pseudomonadota</taxon>
        <taxon>Alphaproteobacteria</taxon>
        <taxon>Hyphomicrobiales</taxon>
        <taxon>Rhizobiaceae</taxon>
        <taxon>Rhizobium/Agrobacterium group</taxon>
        <taxon>Rhizobium</taxon>
    </lineage>
</organism>
<sequence>MSEIDSKDFVLAGVVMKCLSFGGQTAGQFCLLENKSSGNTRTPIEVHAKDDETVYIIEGEMTAVLDGKPWRLAAGDGIFLPRGIAFRTSL</sequence>
<proteinExistence type="predicted"/>
<dbReference type="InterPro" id="IPR011051">
    <property type="entry name" value="RmlC_Cupin_sf"/>
</dbReference>